<evidence type="ECO:0000313" key="2">
    <source>
        <dbReference type="Proteomes" id="UP000291659"/>
    </source>
</evidence>
<protein>
    <submittedName>
        <fullName evidence="1">Glycosyltransferase</fullName>
    </submittedName>
</protein>
<keyword evidence="2" id="KW-1185">Reference proteome</keyword>
<sequence>MRVAFYAPMKSPNHPVPSGDRLMARLLMRALELGGHEVDVVSEFRTHASTPEAAAALEPAIRAELERLRLTWKSAPRPELWFCYHPYYKSPDPFGPAISAEFAIPYVTAEASYAAKRDRTGWAASQKRVGEAIMQAAVNISFTERDQAGLSAAFPQARLAGLKPFIDTALFEKVSPVPDPRRLMTVAMMRAGDKMDSYVMLAKALRLIEDRPWTLAVIGDGPMRQEVQGLFAGLAGRIEWLGERNAVEIAELLGHGGLYVWPGCGEAYGLAYLEAQAAGLPVVAQETAGVPAVVEAGVTGLLTPDGDVTAYAEAVAALLDDRQRRDAMGQAARRFVLGQRSLVMAAQVLNGILRDNAGIGVT</sequence>
<dbReference type="PANTHER" id="PTHR45947:SF3">
    <property type="entry name" value="SULFOQUINOVOSYL TRANSFERASE SQD2"/>
    <property type="match status" value="1"/>
</dbReference>
<dbReference type="SUPFAM" id="SSF53756">
    <property type="entry name" value="UDP-Glycosyltransferase/glycogen phosphorylase"/>
    <property type="match status" value="1"/>
</dbReference>
<dbReference type="Proteomes" id="UP000291659">
    <property type="component" value="Unassembled WGS sequence"/>
</dbReference>
<dbReference type="Pfam" id="PF13692">
    <property type="entry name" value="Glyco_trans_1_4"/>
    <property type="match status" value="1"/>
</dbReference>
<dbReference type="CDD" id="cd03801">
    <property type="entry name" value="GT4_PimA-like"/>
    <property type="match status" value="1"/>
</dbReference>
<dbReference type="RefSeq" id="WP_130691738.1">
    <property type="nucleotide sequence ID" value="NZ_SINW01000003.1"/>
</dbReference>
<name>A0ABY1X1Q6_9HYPH</name>
<keyword evidence="1" id="KW-0614">Plasmid</keyword>
<dbReference type="EMBL" id="SIOX01000003">
    <property type="protein sequence ID" value="TAX69778.1"/>
    <property type="molecule type" value="Genomic_DNA"/>
</dbReference>
<gene>
    <name evidence="1" type="ORF">ELH98_27550</name>
</gene>
<dbReference type="PANTHER" id="PTHR45947">
    <property type="entry name" value="SULFOQUINOVOSYL TRANSFERASE SQD2"/>
    <property type="match status" value="1"/>
</dbReference>
<dbReference type="InterPro" id="IPR050194">
    <property type="entry name" value="Glycosyltransferase_grp1"/>
</dbReference>
<proteinExistence type="predicted"/>
<accession>A0ABY1X1Q6</accession>
<dbReference type="Gene3D" id="3.40.50.2000">
    <property type="entry name" value="Glycogen Phosphorylase B"/>
    <property type="match status" value="2"/>
</dbReference>
<comment type="caution">
    <text evidence="1">The sequence shown here is derived from an EMBL/GenBank/DDBJ whole genome shotgun (WGS) entry which is preliminary data.</text>
</comment>
<reference evidence="1 2" key="1">
    <citation type="submission" date="2019-02" db="EMBL/GenBank/DDBJ databases">
        <title>The genomic architecture of introgression among sibling species of bacteria.</title>
        <authorList>
            <person name="Cavassim M.I.A."/>
            <person name="Moeskjaer S."/>
            <person name="Moslemi C."/>
            <person name="Fields B."/>
            <person name="Bachmann A."/>
            <person name="Vilhjalmsson B."/>
            <person name="Schierup M.H."/>
            <person name="Young J.P.W."/>
            <person name="Andersen S.U."/>
        </authorList>
    </citation>
    <scope>NUCLEOTIDE SEQUENCE [LARGE SCALE GENOMIC DNA]</scope>
    <source>
        <strain evidence="1 2">SM141A</strain>
        <plasmid evidence="1">pSM141A_Rh02</plasmid>
    </source>
</reference>
<geneLocation type="plasmid" evidence="1">
    <name>pSM141A_Rh02</name>
</geneLocation>
<evidence type="ECO:0000313" key="1">
    <source>
        <dbReference type="EMBL" id="TAX69778.1"/>
    </source>
</evidence>
<organism evidence="1 2">
    <name type="scientific">Rhizobium ruizarguesonis</name>
    <dbReference type="NCBI Taxonomy" id="2081791"/>
    <lineage>
        <taxon>Bacteria</taxon>
        <taxon>Pseudomonadati</taxon>
        <taxon>Pseudomonadota</taxon>
        <taxon>Alphaproteobacteria</taxon>
        <taxon>Hyphomicrobiales</taxon>
        <taxon>Rhizobiaceae</taxon>
        <taxon>Rhizobium/Agrobacterium group</taxon>
        <taxon>Rhizobium</taxon>
    </lineage>
</organism>